<dbReference type="InterPro" id="IPR058032">
    <property type="entry name" value="CDP1-like_a_solenoid_1"/>
</dbReference>
<proteinExistence type="predicted"/>
<gene>
    <name evidence="3" type="ORF">C7B77_19115</name>
</gene>
<dbReference type="InterPro" id="IPR025344">
    <property type="entry name" value="CDP1-like_IMS"/>
</dbReference>
<evidence type="ECO:0000256" key="1">
    <source>
        <dbReference type="SAM" id="MobiDB-lite"/>
    </source>
</evidence>
<dbReference type="EMBL" id="PVWO01000286">
    <property type="protein sequence ID" value="PSB54018.1"/>
    <property type="molecule type" value="Genomic_DNA"/>
</dbReference>
<evidence type="ECO:0000259" key="2">
    <source>
        <dbReference type="PROSITE" id="PS50076"/>
    </source>
</evidence>
<feature type="domain" description="J" evidence="2">
    <location>
        <begin position="6"/>
        <end position="69"/>
    </location>
</feature>
<feature type="compositionally biased region" description="Polar residues" evidence="1">
    <location>
        <begin position="672"/>
        <end position="687"/>
    </location>
</feature>
<dbReference type="Pfam" id="PF13355">
    <property type="entry name" value="ARC6-like_IMS"/>
    <property type="match status" value="1"/>
</dbReference>
<dbReference type="Pfam" id="PF25515">
    <property type="entry name" value="Arm_PDR"/>
    <property type="match status" value="1"/>
</dbReference>
<dbReference type="RefSeq" id="WP_106308407.1">
    <property type="nucleotide sequence ID" value="NZ_PVWO01000286.1"/>
</dbReference>
<dbReference type="Proteomes" id="UP000238937">
    <property type="component" value="Unassembled WGS sequence"/>
</dbReference>
<dbReference type="PROSITE" id="PS50076">
    <property type="entry name" value="DNAJ_2"/>
    <property type="match status" value="1"/>
</dbReference>
<feature type="compositionally biased region" description="Pro residues" evidence="1">
    <location>
        <begin position="544"/>
        <end position="554"/>
    </location>
</feature>
<dbReference type="Pfam" id="PF23468">
    <property type="entry name" value="ARC6"/>
    <property type="match status" value="1"/>
</dbReference>
<dbReference type="PANTHER" id="PTHR33925">
    <property type="entry name" value="PLASTID DIVISION PROTEIN CDP1, CHLOROPLASTIC-RELATED"/>
    <property type="match status" value="1"/>
</dbReference>
<dbReference type="InterPro" id="IPR036869">
    <property type="entry name" value="J_dom_sf"/>
</dbReference>
<sequence length="843" mass="94517">MRIPLDYYQILGIPESDLSELEQAYQDRLLQLPQQEYSDAAIESRKRLITVAYQVLSDPQQREQYQQTQIERLRIEAQTPASEASDFADRSLQRRPELDIAAEHFLGGLLILFELGEYEEINSICMPYLGNNGRSSNSGSLHPLPQITITPSGNLKPADRHEPVPLAKVKQTANGTHIIPLKPDIVLAMVSSFWQLGEREWRDGCHEEAVIHFETAKKILVQEDLFPQIQGEIDRRLDRLRPYRIASLVSLPLDRHEQRRQGIQFLEELLDSACTNEVKCQERFALNSESAIPFIHETLPHLTAAEQRNLFSQLARDSYQGAAVLNVMQLACTYLHVHALIAQGFAYRNPQSIYTAQQILQYRLSQRIDVAIEQAICALLLGQTEEANQILVSAPESAPLLTIRQQSQGLSNFIRGLCWYIESWLKDEAFPCFRDLLTSDPSLEAYFNDRDVQDFVDRVPATDRRVTSWTEDAPKLIDVPPSGDLSGSMDFDRYTASDLIEPVTATYSTRSNLRRPNSLNTVLQTPPDRIGIGNITPAVRVEQPLPPAPEPLPVDPNNEPDSNVIQLERERQRRRSMPTARTIDGQFEQLYPNDAIPTITIQTASQLVPASKSGQLAKSSDRSGTLVRPRRIRRKPNIPRILLVGTGGIGCVWGTVWLAGTAFQAVSNRISTPSVATSTGNPRTAPSPQLAVPPVPVTESPQLPPSDGVLTSEIAKQTIEKWLSAKTKSMGREYQVAQLEAVLAEPALSNALDRAKTAKADGVHWQYAHQNIGISSISQPNPRANVATIQARVDEDARYYQGTQLNPNNSYSKQLLVQYNFVRQKDNWYIKDMGVVKQLNSQQ</sequence>
<dbReference type="Pfam" id="PF00226">
    <property type="entry name" value="DnaJ"/>
    <property type="match status" value="1"/>
</dbReference>
<dbReference type="AlphaFoldDB" id="A0A2T1G9U3"/>
<accession>A0A2T1G9U3</accession>
<evidence type="ECO:0000313" key="3">
    <source>
        <dbReference type="EMBL" id="PSB54018.1"/>
    </source>
</evidence>
<dbReference type="CDD" id="cd06257">
    <property type="entry name" value="DnaJ"/>
    <property type="match status" value="1"/>
</dbReference>
<dbReference type="SUPFAM" id="SSF46565">
    <property type="entry name" value="Chaperone J-domain"/>
    <property type="match status" value="1"/>
</dbReference>
<feature type="region of interest" description="Disordered" evidence="1">
    <location>
        <begin position="610"/>
        <end position="631"/>
    </location>
</feature>
<dbReference type="SMART" id="SM00271">
    <property type="entry name" value="DnaJ"/>
    <property type="match status" value="1"/>
</dbReference>
<dbReference type="InterPro" id="IPR044685">
    <property type="entry name" value="CPD1-like"/>
</dbReference>
<name>A0A2T1G9U3_9CYAN</name>
<comment type="caution">
    <text evidence="3">The sequence shown here is derived from an EMBL/GenBank/DDBJ whole genome shotgun (WGS) entry which is preliminary data.</text>
</comment>
<reference evidence="3 4" key="1">
    <citation type="submission" date="2018-03" db="EMBL/GenBank/DDBJ databases">
        <title>The ancient ancestry and fast evolution of plastids.</title>
        <authorList>
            <person name="Moore K.R."/>
            <person name="Magnabosco C."/>
            <person name="Momper L."/>
            <person name="Gold D.A."/>
            <person name="Bosak T."/>
            <person name="Fournier G.P."/>
        </authorList>
    </citation>
    <scope>NUCLEOTIDE SEQUENCE [LARGE SCALE GENOMIC DNA]</scope>
    <source>
        <strain evidence="3 4">CCALA 037</strain>
    </source>
</reference>
<dbReference type="PANTHER" id="PTHR33925:SF1">
    <property type="entry name" value="PROTEIN ACCUMULATION AND REPLICATION OF CHLOROPLASTS 6, CHLOROPLASTIC"/>
    <property type="match status" value="1"/>
</dbReference>
<dbReference type="OrthoDB" id="415891at2"/>
<feature type="region of interest" description="Disordered" evidence="1">
    <location>
        <begin position="672"/>
        <end position="709"/>
    </location>
</feature>
<keyword evidence="4" id="KW-1185">Reference proteome</keyword>
<dbReference type="Gene3D" id="1.10.287.110">
    <property type="entry name" value="DnaJ domain"/>
    <property type="match status" value="1"/>
</dbReference>
<organism evidence="3 4">
    <name type="scientific">Chamaesiphon polymorphus CCALA 037</name>
    <dbReference type="NCBI Taxonomy" id="2107692"/>
    <lineage>
        <taxon>Bacteria</taxon>
        <taxon>Bacillati</taxon>
        <taxon>Cyanobacteriota</taxon>
        <taxon>Cyanophyceae</taxon>
        <taxon>Gomontiellales</taxon>
        <taxon>Chamaesiphonaceae</taxon>
        <taxon>Chamaesiphon</taxon>
    </lineage>
</organism>
<dbReference type="InterPro" id="IPR001623">
    <property type="entry name" value="DnaJ_domain"/>
</dbReference>
<feature type="region of interest" description="Disordered" evidence="1">
    <location>
        <begin position="542"/>
        <end position="578"/>
    </location>
</feature>
<protein>
    <recommendedName>
        <fullName evidence="2">J domain-containing protein</fullName>
    </recommendedName>
</protein>
<dbReference type="InterPro" id="IPR057137">
    <property type="entry name" value="CDP1-like_a_solenoid_2"/>
</dbReference>
<evidence type="ECO:0000313" key="4">
    <source>
        <dbReference type="Proteomes" id="UP000238937"/>
    </source>
</evidence>